<dbReference type="Gene3D" id="3.40.50.410">
    <property type="entry name" value="von Willebrand factor, type A domain"/>
    <property type="match status" value="2"/>
</dbReference>
<dbReference type="GO" id="GO:0033627">
    <property type="term" value="P:cell adhesion mediated by integrin"/>
    <property type="evidence" value="ECO:0007669"/>
    <property type="project" value="TreeGrafter"/>
</dbReference>
<evidence type="ECO:0000256" key="3">
    <source>
        <dbReference type="ARBA" id="ARBA00022536"/>
    </source>
</evidence>
<organism evidence="16">
    <name type="scientific">Notodromas monacha</name>
    <dbReference type="NCBI Taxonomy" id="399045"/>
    <lineage>
        <taxon>Eukaryota</taxon>
        <taxon>Metazoa</taxon>
        <taxon>Ecdysozoa</taxon>
        <taxon>Arthropoda</taxon>
        <taxon>Crustacea</taxon>
        <taxon>Oligostraca</taxon>
        <taxon>Ostracoda</taxon>
        <taxon>Podocopa</taxon>
        <taxon>Podocopida</taxon>
        <taxon>Cypridocopina</taxon>
        <taxon>Cypridoidea</taxon>
        <taxon>Cyprididae</taxon>
        <taxon>Notodromas</taxon>
    </lineage>
</organism>
<feature type="disulfide bond" evidence="12">
    <location>
        <begin position="752"/>
        <end position="761"/>
    </location>
</feature>
<evidence type="ECO:0000256" key="12">
    <source>
        <dbReference type="PROSITE-ProRule" id="PRU00076"/>
    </source>
</evidence>
<evidence type="ECO:0000313" key="17">
    <source>
        <dbReference type="Proteomes" id="UP000678499"/>
    </source>
</evidence>
<evidence type="ECO:0000256" key="10">
    <source>
        <dbReference type="ARBA" id="ARBA00023157"/>
    </source>
</evidence>
<dbReference type="Proteomes" id="UP000678499">
    <property type="component" value="Unassembled WGS sequence"/>
</dbReference>
<dbReference type="GO" id="GO:0016477">
    <property type="term" value="P:cell migration"/>
    <property type="evidence" value="ECO:0007669"/>
    <property type="project" value="TreeGrafter"/>
</dbReference>
<dbReference type="InterPro" id="IPR002369">
    <property type="entry name" value="Integrin_bsu_VWA"/>
</dbReference>
<keyword evidence="7 14" id="KW-1133">Transmembrane helix</keyword>
<evidence type="ECO:0000256" key="2">
    <source>
        <dbReference type="ARBA" id="ARBA00007449"/>
    </source>
</evidence>
<keyword evidence="3 12" id="KW-0245">EGF-like domain</keyword>
<dbReference type="GO" id="GO:0007160">
    <property type="term" value="P:cell-matrix adhesion"/>
    <property type="evidence" value="ECO:0007669"/>
    <property type="project" value="TreeGrafter"/>
</dbReference>
<dbReference type="GO" id="GO:0007229">
    <property type="term" value="P:integrin-mediated signaling pathway"/>
    <property type="evidence" value="ECO:0007669"/>
    <property type="project" value="UniProtKB-KW"/>
</dbReference>
<evidence type="ECO:0000256" key="9">
    <source>
        <dbReference type="ARBA" id="ARBA00023136"/>
    </source>
</evidence>
<dbReference type="SMART" id="SM00187">
    <property type="entry name" value="INB"/>
    <property type="match status" value="1"/>
</dbReference>
<dbReference type="GO" id="GO:0008305">
    <property type="term" value="C:integrin complex"/>
    <property type="evidence" value="ECO:0007669"/>
    <property type="project" value="TreeGrafter"/>
</dbReference>
<keyword evidence="6" id="KW-0677">Repeat</keyword>
<comment type="similarity">
    <text evidence="2 13">Belongs to the integrin beta chain family.</text>
</comment>
<gene>
    <name evidence="16" type="ORF">NMOB1V02_LOCUS8764</name>
</gene>
<dbReference type="InterPro" id="IPR000742">
    <property type="entry name" value="EGF"/>
</dbReference>
<dbReference type="GO" id="GO:0005925">
    <property type="term" value="C:focal adhesion"/>
    <property type="evidence" value="ECO:0007669"/>
    <property type="project" value="TreeGrafter"/>
</dbReference>
<evidence type="ECO:0000256" key="8">
    <source>
        <dbReference type="ARBA" id="ARBA00023037"/>
    </source>
</evidence>
<comment type="subcellular location">
    <subcellularLocation>
        <location evidence="13">Cell membrane</location>
        <topology evidence="13">Single-pass type I membrane protein</topology>
    </subcellularLocation>
    <subcellularLocation>
        <location evidence="1">Membrane</location>
        <topology evidence="1">Single-pass type I membrane protein</topology>
    </subcellularLocation>
</comment>
<dbReference type="FunFam" id="2.10.25.10:FF:000036">
    <property type="entry name" value="Integrin beta"/>
    <property type="match status" value="1"/>
</dbReference>
<evidence type="ECO:0000256" key="11">
    <source>
        <dbReference type="ARBA" id="ARBA00023180"/>
    </source>
</evidence>
<keyword evidence="8 13" id="KW-0401">Integrin</keyword>
<evidence type="ECO:0000256" key="1">
    <source>
        <dbReference type="ARBA" id="ARBA00004479"/>
    </source>
</evidence>
<dbReference type="SUPFAM" id="SSF69179">
    <property type="entry name" value="Integrin domains"/>
    <property type="match status" value="1"/>
</dbReference>
<dbReference type="Gene3D" id="2.10.25.10">
    <property type="entry name" value="Laminin"/>
    <property type="match status" value="3"/>
</dbReference>
<evidence type="ECO:0000256" key="7">
    <source>
        <dbReference type="ARBA" id="ARBA00022989"/>
    </source>
</evidence>
<dbReference type="PRINTS" id="PR01186">
    <property type="entry name" value="INTEGRINB"/>
</dbReference>
<dbReference type="OrthoDB" id="410592at2759"/>
<feature type="transmembrane region" description="Helical" evidence="14">
    <location>
        <begin position="920"/>
        <end position="942"/>
    </location>
</feature>
<evidence type="ECO:0000256" key="14">
    <source>
        <dbReference type="SAM" id="Phobius"/>
    </source>
</evidence>
<dbReference type="InterPro" id="IPR036465">
    <property type="entry name" value="vWFA_dom_sf"/>
</dbReference>
<sequence>MAPGEQFEKFRRIHKRQLGSIISGYLLVLIFSSPTNGSLAKREVLSIEDVCSAPDDCASCFRAASTCSWCFDDDWNHPGGRCFHEDRSDSPLETSGCKNILSNPMLSNQIPDVIHLEATGKSVYEFKIVPNVDLVLPNIQFKNDKDRPVDLYFLMDQTWTMEASLQTVTRIGEEIATALRNITSEYRLGFGSFVDKPQLPYTLPNFVDNPCAVFNNGESCAPIYSYKHHLSLTRDMENFINTVKASRTSASLDNAESGFDALYQVATCWNSIIDTESRESARKLVLYISDSVQMPHIAGDGKNHPGGRCFHEDRSDSPLENPGCKNILSNPMLSNQIPDVIHLEATGKSVYEFKIVPNVDLVLPNIQFKNDKDRPVDLYFLMDQTWTMEASLQTVTRIGEEIATALRNITSEYRLGFGSFVDKPQLPYTLPNFVDNPCAVFNNGESCAPIYSYKHHLSLTRDMENFINTVKASRTSASLDNAESGFDALYQVATCWNSIIDTESRESARKLVLYISDSVQMPHIAGDGKLGGAVLPLDARCHLGADNVYNTKLGMDYPSVSELDFILAKHDVTPIFATPAPNGRKIFDDLKGVMRDSRPIAANLEEDSKNIVSIIEDLHEEHEVIISPVGLAEKAIVKISVICDCQCNKTVANSTICNKRGDLSCGRCTCHENWEGNYCDCLKGTQTDLSCRDAQGSICSNSGNCICGKCQCTRPFYGKFCELNDRICTETPGGKPCSGHGICHHQQRACQCDDGWRGEFCSCISNTTGCMEPGTGTICSGHGECDCDGSCACHRTSTGWYIGQFCEICPTCAGCGKFTNLMENHVLCFDHELPKSAKASCNPEKEQSTGIVITRADTSTLKDYMKKADLQSRRMCRFSVNVEEVTCYYEFIFIEQTLENQNVTIIFQHTEAGCHRPVPWWRIALPIIASIVLLGLFLILVWKLATYLHVRNEWRHFEAAEKRSINDLGKKIDVNPLYRSPIETFEIPQDFRESKTLNLD</sequence>
<dbReference type="Pfam" id="PF00362">
    <property type="entry name" value="Integrin_beta"/>
    <property type="match status" value="2"/>
</dbReference>
<keyword evidence="4 13" id="KW-0812">Transmembrane</keyword>
<dbReference type="AlphaFoldDB" id="A0A7R9BT47"/>
<dbReference type="GO" id="GO:0005178">
    <property type="term" value="F:integrin binding"/>
    <property type="evidence" value="ECO:0007669"/>
    <property type="project" value="TreeGrafter"/>
</dbReference>
<keyword evidence="5" id="KW-0732">Signal</keyword>
<dbReference type="EMBL" id="CAJPEX010002628">
    <property type="protein sequence ID" value="CAG0921264.1"/>
    <property type="molecule type" value="Genomic_DNA"/>
</dbReference>
<keyword evidence="10 12" id="KW-1015">Disulfide bond</keyword>
<dbReference type="Gene3D" id="1.20.5.100">
    <property type="entry name" value="Cytochrome c1, transmembrane anchor, C-terminal"/>
    <property type="match status" value="1"/>
</dbReference>
<proteinExistence type="inferred from homology"/>
<evidence type="ECO:0000256" key="5">
    <source>
        <dbReference type="ARBA" id="ARBA00022729"/>
    </source>
</evidence>
<evidence type="ECO:0000256" key="6">
    <source>
        <dbReference type="ARBA" id="ARBA00022737"/>
    </source>
</evidence>
<protein>
    <recommendedName>
        <fullName evidence="13">Integrin beta</fullName>
    </recommendedName>
</protein>
<dbReference type="PANTHER" id="PTHR10082:SF3">
    <property type="entry name" value="INTEGRIN BETA-LIKE PROTEIN 1"/>
    <property type="match status" value="1"/>
</dbReference>
<dbReference type="SMART" id="SM00181">
    <property type="entry name" value="EGF"/>
    <property type="match status" value="2"/>
</dbReference>
<dbReference type="PANTHER" id="PTHR10082">
    <property type="entry name" value="INTEGRIN BETA SUBUNIT"/>
    <property type="match status" value="1"/>
</dbReference>
<dbReference type="GO" id="GO:0009986">
    <property type="term" value="C:cell surface"/>
    <property type="evidence" value="ECO:0007669"/>
    <property type="project" value="TreeGrafter"/>
</dbReference>
<keyword evidence="13" id="KW-0130">Cell adhesion</keyword>
<dbReference type="SUPFAM" id="SSF57196">
    <property type="entry name" value="EGF/Laminin"/>
    <property type="match status" value="1"/>
</dbReference>
<dbReference type="PROSITE" id="PS50026">
    <property type="entry name" value="EGF_3"/>
    <property type="match status" value="1"/>
</dbReference>
<accession>A0A7R9BT47</accession>
<dbReference type="PROSITE" id="PS00243">
    <property type="entry name" value="I_EGF_1"/>
    <property type="match status" value="1"/>
</dbReference>
<keyword evidence="17" id="KW-1185">Reference proteome</keyword>
<feature type="domain" description="EGF-like" evidence="15">
    <location>
        <begin position="724"/>
        <end position="762"/>
    </location>
</feature>
<keyword evidence="9 14" id="KW-0472">Membrane</keyword>
<dbReference type="SUPFAM" id="SSF53300">
    <property type="entry name" value="vWA-like"/>
    <property type="match status" value="2"/>
</dbReference>
<reference evidence="16" key="1">
    <citation type="submission" date="2020-11" db="EMBL/GenBank/DDBJ databases">
        <authorList>
            <person name="Tran Van P."/>
        </authorList>
    </citation>
    <scope>NUCLEOTIDE SEQUENCE</scope>
</reference>
<evidence type="ECO:0000313" key="16">
    <source>
        <dbReference type="EMBL" id="CAD7281112.1"/>
    </source>
</evidence>
<dbReference type="GO" id="GO:0007157">
    <property type="term" value="P:heterophilic cell-cell adhesion via plasma membrane cell adhesion molecules"/>
    <property type="evidence" value="ECO:0007669"/>
    <property type="project" value="UniProtKB-ARBA"/>
</dbReference>
<dbReference type="EMBL" id="OA884665">
    <property type="protein sequence ID" value="CAD7281112.1"/>
    <property type="molecule type" value="Genomic_DNA"/>
</dbReference>
<dbReference type="PROSITE" id="PS00022">
    <property type="entry name" value="EGF_1"/>
    <property type="match status" value="1"/>
</dbReference>
<dbReference type="InterPro" id="IPR015812">
    <property type="entry name" value="Integrin_bsu"/>
</dbReference>
<evidence type="ECO:0000256" key="13">
    <source>
        <dbReference type="RuleBase" id="RU000633"/>
    </source>
</evidence>
<name>A0A7R9BT47_9CRUS</name>
<comment type="caution">
    <text evidence="12">Lacks conserved residue(s) required for the propagation of feature annotation.</text>
</comment>
<evidence type="ECO:0000259" key="15">
    <source>
        <dbReference type="PROSITE" id="PS50026"/>
    </source>
</evidence>
<keyword evidence="11" id="KW-0325">Glycoprotein</keyword>
<dbReference type="Gene3D" id="2.60.40.1510">
    <property type="entry name" value="ntegrin, alpha v. Chain A, domain 3"/>
    <property type="match status" value="1"/>
</dbReference>
<dbReference type="InterPro" id="IPR057243">
    <property type="entry name" value="Integrin_I-EGF_CS"/>
</dbReference>
<evidence type="ECO:0000256" key="4">
    <source>
        <dbReference type="ARBA" id="ARBA00022692"/>
    </source>
</evidence>
<dbReference type="InterPro" id="IPR032695">
    <property type="entry name" value="Integrin_dom_sf"/>
</dbReference>